<accession>A0AAV5AA79</accession>
<name>A0AAV5AA79_9AGAM</name>
<evidence type="ECO:0000313" key="3">
    <source>
        <dbReference type="EMBL" id="GJJ11220.1"/>
    </source>
</evidence>
<keyword evidence="2" id="KW-0812">Transmembrane</keyword>
<feature type="compositionally biased region" description="Basic and acidic residues" evidence="1">
    <location>
        <begin position="183"/>
        <end position="210"/>
    </location>
</feature>
<evidence type="ECO:0000256" key="2">
    <source>
        <dbReference type="SAM" id="Phobius"/>
    </source>
</evidence>
<gene>
    <name evidence="3" type="ORF">Clacol_005452</name>
</gene>
<feature type="transmembrane region" description="Helical" evidence="2">
    <location>
        <begin position="114"/>
        <end position="134"/>
    </location>
</feature>
<proteinExistence type="predicted"/>
<evidence type="ECO:0000313" key="4">
    <source>
        <dbReference type="Proteomes" id="UP001050691"/>
    </source>
</evidence>
<sequence length="221" mass="24825">MTDSTTTVSLPPHLILKLEAVHNILPIDVRDLLSVPLKEQVEIPYSTLLKISQWSRTDEARKQLDKKKLDVNDYAMISLLAGTLTSPLSKFPKYEPPAGDEAVAQRNISDRRAIIGLINALFSIGGAGYAGWWVSQRTNWRDEWRALFALAVALTVALTEGILFFIWKWHADTTIRGKGVPLRLDKKRDKENEASKDSHTAPEPVKKETGSTKLRKRRAGQ</sequence>
<comment type="caution">
    <text evidence="3">The sequence shown here is derived from an EMBL/GenBank/DDBJ whole genome shotgun (WGS) entry which is preliminary data.</text>
</comment>
<feature type="transmembrane region" description="Helical" evidence="2">
    <location>
        <begin position="146"/>
        <end position="167"/>
    </location>
</feature>
<feature type="region of interest" description="Disordered" evidence="1">
    <location>
        <begin position="182"/>
        <end position="221"/>
    </location>
</feature>
<dbReference type="GO" id="GO:0070072">
    <property type="term" value="P:vacuolar proton-transporting V-type ATPase complex assembly"/>
    <property type="evidence" value="ECO:0007669"/>
    <property type="project" value="InterPro"/>
</dbReference>
<dbReference type="AlphaFoldDB" id="A0AAV5AA79"/>
<dbReference type="InterPro" id="IPR021013">
    <property type="entry name" value="ATPase_Vma12"/>
</dbReference>
<dbReference type="Pfam" id="PF11712">
    <property type="entry name" value="Vma12"/>
    <property type="match status" value="1"/>
</dbReference>
<reference evidence="3" key="1">
    <citation type="submission" date="2021-10" db="EMBL/GenBank/DDBJ databases">
        <title>De novo Genome Assembly of Clathrus columnatus (Basidiomycota, Fungi) Using Illumina and Nanopore Sequence Data.</title>
        <authorList>
            <person name="Ogiso-Tanaka E."/>
            <person name="Itagaki H."/>
            <person name="Hosoya T."/>
            <person name="Hosaka K."/>
        </authorList>
    </citation>
    <scope>NUCLEOTIDE SEQUENCE</scope>
    <source>
        <strain evidence="3">MO-923</strain>
    </source>
</reference>
<organism evidence="3 4">
    <name type="scientific">Clathrus columnatus</name>
    <dbReference type="NCBI Taxonomy" id="1419009"/>
    <lineage>
        <taxon>Eukaryota</taxon>
        <taxon>Fungi</taxon>
        <taxon>Dikarya</taxon>
        <taxon>Basidiomycota</taxon>
        <taxon>Agaricomycotina</taxon>
        <taxon>Agaricomycetes</taxon>
        <taxon>Phallomycetidae</taxon>
        <taxon>Phallales</taxon>
        <taxon>Clathraceae</taxon>
        <taxon>Clathrus</taxon>
    </lineage>
</organism>
<dbReference type="Proteomes" id="UP001050691">
    <property type="component" value="Unassembled WGS sequence"/>
</dbReference>
<keyword evidence="2" id="KW-1133">Transmembrane helix</keyword>
<dbReference type="EMBL" id="BPWL01000006">
    <property type="protein sequence ID" value="GJJ11220.1"/>
    <property type="molecule type" value="Genomic_DNA"/>
</dbReference>
<keyword evidence="4" id="KW-1185">Reference proteome</keyword>
<keyword evidence="2" id="KW-0472">Membrane</keyword>
<protein>
    <submittedName>
        <fullName evidence="3">Uncharacterized protein</fullName>
    </submittedName>
</protein>
<evidence type="ECO:0000256" key="1">
    <source>
        <dbReference type="SAM" id="MobiDB-lite"/>
    </source>
</evidence>